<dbReference type="STRING" id="498292.SAMN05660845_1345"/>
<keyword evidence="1" id="KW-0812">Transmembrane</keyword>
<dbReference type="RefSeq" id="WP_091475298.1">
    <property type="nucleotide sequence ID" value="NZ_FOJT01000003.1"/>
</dbReference>
<reference evidence="3" key="1">
    <citation type="submission" date="2016-10" db="EMBL/GenBank/DDBJ databases">
        <authorList>
            <person name="Varghese N."/>
            <person name="Submissions S."/>
        </authorList>
    </citation>
    <scope>NUCLEOTIDE SEQUENCE [LARGE SCALE GENOMIC DNA]</scope>
    <source>
        <strain evidence="3">DSM 21789</strain>
    </source>
</reference>
<feature type="transmembrane region" description="Helical" evidence="1">
    <location>
        <begin position="7"/>
        <end position="24"/>
    </location>
</feature>
<evidence type="ECO:0000313" key="2">
    <source>
        <dbReference type="EMBL" id="SFB01998.1"/>
    </source>
</evidence>
<dbReference type="AlphaFoldDB" id="A0A1I0XP73"/>
<keyword evidence="3" id="KW-1185">Reference proteome</keyword>
<keyword evidence="1" id="KW-0472">Membrane</keyword>
<sequence length="60" mass="6337">MNPGLKKLIPYAIGGLLLTGYQLYSASGKFGVSEMIVVALTAVVAIGVILLINKIFVKND</sequence>
<keyword evidence="1" id="KW-1133">Transmembrane helix</keyword>
<accession>A0A1I0XP73</accession>
<gene>
    <name evidence="2" type="ORF">SAMN05660845_1345</name>
</gene>
<evidence type="ECO:0000313" key="3">
    <source>
        <dbReference type="Proteomes" id="UP000199604"/>
    </source>
</evidence>
<feature type="transmembrane region" description="Helical" evidence="1">
    <location>
        <begin position="36"/>
        <end position="57"/>
    </location>
</feature>
<dbReference type="Proteomes" id="UP000199604">
    <property type="component" value="Unassembled WGS sequence"/>
</dbReference>
<dbReference type="EMBL" id="FOJT01000003">
    <property type="protein sequence ID" value="SFB01998.1"/>
    <property type="molecule type" value="Genomic_DNA"/>
</dbReference>
<protein>
    <submittedName>
        <fullName evidence="2">Uncharacterized protein</fullName>
    </submittedName>
</protein>
<name>A0A1I0XP73_9FLAO</name>
<organism evidence="2 3">
    <name type="scientific">Flavobacterium swingsii</name>
    <dbReference type="NCBI Taxonomy" id="498292"/>
    <lineage>
        <taxon>Bacteria</taxon>
        <taxon>Pseudomonadati</taxon>
        <taxon>Bacteroidota</taxon>
        <taxon>Flavobacteriia</taxon>
        <taxon>Flavobacteriales</taxon>
        <taxon>Flavobacteriaceae</taxon>
        <taxon>Flavobacterium</taxon>
    </lineage>
</organism>
<proteinExistence type="predicted"/>
<evidence type="ECO:0000256" key="1">
    <source>
        <dbReference type="SAM" id="Phobius"/>
    </source>
</evidence>